<dbReference type="InterPro" id="IPR003599">
    <property type="entry name" value="Ig_sub"/>
</dbReference>
<feature type="region of interest" description="Disordered" evidence="9">
    <location>
        <begin position="291"/>
        <end position="319"/>
    </location>
</feature>
<comment type="subcellular location">
    <subcellularLocation>
        <location evidence="1">Secreted</location>
    </subcellularLocation>
</comment>
<dbReference type="GO" id="GO:0071526">
    <property type="term" value="P:semaphorin-plexin signaling pathway"/>
    <property type="evidence" value="ECO:0007669"/>
    <property type="project" value="TreeGrafter"/>
</dbReference>
<dbReference type="GO" id="GO:0005615">
    <property type="term" value="C:extracellular space"/>
    <property type="evidence" value="ECO:0007669"/>
    <property type="project" value="UniProtKB-ARBA"/>
</dbReference>
<evidence type="ECO:0000256" key="5">
    <source>
        <dbReference type="ARBA" id="ARBA00023157"/>
    </source>
</evidence>
<dbReference type="FunFam" id="3.30.1680.10:FF:000001">
    <property type="entry name" value="Semaphorin 3F like"/>
    <property type="match status" value="1"/>
</dbReference>
<dbReference type="PROSITE" id="PS50835">
    <property type="entry name" value="IG_LIKE"/>
    <property type="match status" value="1"/>
</dbReference>
<dbReference type="GO" id="GO:0045499">
    <property type="term" value="F:chemorepellent activity"/>
    <property type="evidence" value="ECO:0007669"/>
    <property type="project" value="TreeGrafter"/>
</dbReference>
<dbReference type="Ensembl" id="ENSAZOT00000030448.1">
    <property type="protein sequence ID" value="ENSAZOP00000028426.1"/>
    <property type="gene ID" value="ENSAZOG00000017933.1"/>
</dbReference>
<dbReference type="Gene3D" id="2.130.10.10">
    <property type="entry name" value="YVTN repeat-like/Quinoprotein amine dehydrogenase"/>
    <property type="match status" value="1"/>
</dbReference>
<sequence length="924" mass="103083">MLQSGVWLPPAPPLYPHLALWGPSWTTEICGQALRAAGGRWVCLPPSLGRVPPARCRWGRAGWAPRGLCLLPPGSCSSSGRGPVRGRGQQRAGFVCPTPLRVLQHPQLMSPLRQVVCPPTPNSHGQPRALGPPRLVHTMPVVSVLLWATLLTLGWRAAHAKDYVPATPRVQLSFKELKASGTAHFFNFLLNSSDYRILLKDEDHDRMYVGSKDYVLSLDLHDINREPLIIHWPAPPQRIEECILSGKNSNGECGNFIRLIQPWNRTHLYVCGTGAYNPICAFINRGRKAQGFPPSQPVPPGGRESRATDGPRSPRPAESKDYIFYLEPDKLESGKGKCSYDPKVDTVSALINEELYAGVYIDFMGTDAAIFRTMGKQTAMRTDQYNSRWLNDPAFIRAQLIPDSSERNDDKLYFFFREKSADAPMSPGVYSRIGRICLNDDGGHCCLVNKWSTFLKARLVCSVPGPDGIETHFDELQDVFIQQTQDTKNPVIYAVFSASGSVFKGSAVCVYSMADIRMVFNGPFAHKEGPNYQWMPYTGKMPYPRPGTCPGGTFTPSMKSTKDYPDEVINFMRSHPLMYHAVYPAHRQPLVVRTNVNYRFTTIAVDQVDAADGRYEVLFLGTDRGTVQKVIVLPRDDMETEELMLEEIEVFKVPAPIKTMTISSKRQQLYVSSAVGVTHLALHRCDVYGEACADCCLARDPYCAWDGKACSRYSASSKRRSRRQDIRHGNPMRQCRGYNSNANKNAVEAVQYGVEGSTAFLECQPRSPQATVKWLLQKDNSDRRKELRTEGGRVLRTEQGLLLRALQLSDGGLYSCTATENNFKHTVTRVQLRVLAARAVHAVLLQAEVPPAGLPGAPTPRYQDLLQLLSRPELGLLDQYCQGYWRPPAPGPPEPLAALKAKELQDQKKPRSRRNHPPETCGHT</sequence>
<feature type="compositionally biased region" description="Basic and acidic residues" evidence="9">
    <location>
        <begin position="900"/>
        <end position="909"/>
    </location>
</feature>
<proteinExistence type="inferred from homology"/>
<comment type="similarity">
    <text evidence="2">Belongs to the semaphorin family.</text>
</comment>
<keyword evidence="5" id="KW-1015">Disulfide bond</keyword>
<reference evidence="12" key="2">
    <citation type="submission" date="2025-09" db="UniProtKB">
        <authorList>
            <consortium name="Ensembl"/>
        </authorList>
    </citation>
    <scope>IDENTIFICATION</scope>
</reference>
<evidence type="ECO:0000256" key="2">
    <source>
        <dbReference type="ARBA" id="ARBA00009492"/>
    </source>
</evidence>
<dbReference type="InterPro" id="IPR003598">
    <property type="entry name" value="Ig_sub2"/>
</dbReference>
<dbReference type="InterPro" id="IPR027231">
    <property type="entry name" value="Semaphorin"/>
</dbReference>
<dbReference type="Gene3D" id="2.60.40.10">
    <property type="entry name" value="Immunoglobulins"/>
    <property type="match status" value="1"/>
</dbReference>
<keyword evidence="6" id="KW-0325">Glycoprotein</keyword>
<dbReference type="Gene3D" id="3.30.1680.10">
    <property type="entry name" value="ligand-binding face of the semaphorins, domain 2"/>
    <property type="match status" value="1"/>
</dbReference>
<dbReference type="GO" id="GO:0007411">
    <property type="term" value="P:axon guidance"/>
    <property type="evidence" value="ECO:0007669"/>
    <property type="project" value="TreeGrafter"/>
</dbReference>
<dbReference type="SUPFAM" id="SSF48726">
    <property type="entry name" value="Immunoglobulin"/>
    <property type="match status" value="1"/>
</dbReference>
<dbReference type="InterPro" id="IPR001627">
    <property type="entry name" value="Semap_dom"/>
</dbReference>
<evidence type="ECO:0000256" key="9">
    <source>
        <dbReference type="SAM" id="MobiDB-lite"/>
    </source>
</evidence>
<dbReference type="GO" id="GO:0030335">
    <property type="term" value="P:positive regulation of cell migration"/>
    <property type="evidence" value="ECO:0007669"/>
    <property type="project" value="TreeGrafter"/>
</dbReference>
<evidence type="ECO:0000256" key="3">
    <source>
        <dbReference type="ARBA" id="ARBA00022525"/>
    </source>
</evidence>
<feature type="region of interest" description="Disordered" evidence="9">
    <location>
        <begin position="886"/>
        <end position="924"/>
    </location>
</feature>
<evidence type="ECO:0000256" key="8">
    <source>
        <dbReference type="PROSITE-ProRule" id="PRU00352"/>
    </source>
</evidence>
<dbReference type="PANTHER" id="PTHR11036:SF27">
    <property type="entry name" value="SEMAPHORIN-3F"/>
    <property type="match status" value="1"/>
</dbReference>
<dbReference type="SMART" id="SM00630">
    <property type="entry name" value="Sema"/>
    <property type="match status" value="1"/>
</dbReference>
<evidence type="ECO:0000313" key="13">
    <source>
        <dbReference type="Proteomes" id="UP000694549"/>
    </source>
</evidence>
<dbReference type="AlphaFoldDB" id="A0A8B9VX31"/>
<dbReference type="Proteomes" id="UP000694549">
    <property type="component" value="Unplaced"/>
</dbReference>
<evidence type="ECO:0000256" key="4">
    <source>
        <dbReference type="ARBA" id="ARBA00022729"/>
    </source>
</evidence>
<feature type="domain" description="Sema" evidence="11">
    <location>
        <begin position="169"/>
        <end position="682"/>
    </location>
</feature>
<dbReference type="GO" id="GO:0005886">
    <property type="term" value="C:plasma membrane"/>
    <property type="evidence" value="ECO:0007669"/>
    <property type="project" value="TreeGrafter"/>
</dbReference>
<feature type="domain" description="Ig-like" evidence="10">
    <location>
        <begin position="755"/>
        <end position="828"/>
    </location>
</feature>
<dbReference type="Pfam" id="PF01403">
    <property type="entry name" value="Sema"/>
    <property type="match status" value="1"/>
</dbReference>
<keyword evidence="4" id="KW-0732">Signal</keyword>
<dbReference type="CDD" id="cd11254">
    <property type="entry name" value="Sema_3F"/>
    <property type="match status" value="1"/>
</dbReference>
<dbReference type="InterPro" id="IPR013151">
    <property type="entry name" value="Immunoglobulin_dom"/>
</dbReference>
<keyword evidence="13" id="KW-1185">Reference proteome</keyword>
<dbReference type="CDD" id="cd05871">
    <property type="entry name" value="Ig_Sema3"/>
    <property type="match status" value="1"/>
</dbReference>
<dbReference type="PROSITE" id="PS51004">
    <property type="entry name" value="SEMA"/>
    <property type="match status" value="1"/>
</dbReference>
<accession>A0A8B9VX31</accession>
<organism evidence="12 13">
    <name type="scientific">Anas zonorhyncha</name>
    <name type="common">Eastern spot-billed duck</name>
    <dbReference type="NCBI Taxonomy" id="75864"/>
    <lineage>
        <taxon>Eukaryota</taxon>
        <taxon>Metazoa</taxon>
        <taxon>Chordata</taxon>
        <taxon>Craniata</taxon>
        <taxon>Vertebrata</taxon>
        <taxon>Euteleostomi</taxon>
        <taxon>Archelosauria</taxon>
        <taxon>Archosauria</taxon>
        <taxon>Dinosauria</taxon>
        <taxon>Saurischia</taxon>
        <taxon>Theropoda</taxon>
        <taxon>Coelurosauria</taxon>
        <taxon>Aves</taxon>
        <taxon>Neognathae</taxon>
        <taxon>Galloanserae</taxon>
        <taxon>Anseriformes</taxon>
        <taxon>Anatidae</taxon>
        <taxon>Anatinae</taxon>
        <taxon>Anas</taxon>
    </lineage>
</organism>
<dbReference type="SUPFAM" id="SSF101912">
    <property type="entry name" value="Sema domain"/>
    <property type="match status" value="1"/>
</dbReference>
<dbReference type="SMART" id="SM00423">
    <property type="entry name" value="PSI"/>
    <property type="match status" value="1"/>
</dbReference>
<dbReference type="InterPro" id="IPR013783">
    <property type="entry name" value="Ig-like_fold"/>
</dbReference>
<dbReference type="GO" id="GO:0038191">
    <property type="term" value="F:neuropilin binding"/>
    <property type="evidence" value="ECO:0007669"/>
    <property type="project" value="UniProtKB-ARBA"/>
</dbReference>
<evidence type="ECO:0000259" key="10">
    <source>
        <dbReference type="PROSITE" id="PS50835"/>
    </source>
</evidence>
<dbReference type="GO" id="GO:0001755">
    <property type="term" value="P:neural crest cell migration"/>
    <property type="evidence" value="ECO:0007669"/>
    <property type="project" value="TreeGrafter"/>
</dbReference>
<evidence type="ECO:0000256" key="1">
    <source>
        <dbReference type="ARBA" id="ARBA00004613"/>
    </source>
</evidence>
<keyword evidence="7" id="KW-0393">Immunoglobulin domain</keyword>
<dbReference type="InterPro" id="IPR016201">
    <property type="entry name" value="PSI"/>
</dbReference>
<dbReference type="SMART" id="SM00408">
    <property type="entry name" value="IGc2"/>
    <property type="match status" value="1"/>
</dbReference>
<dbReference type="InterPro" id="IPR007110">
    <property type="entry name" value="Ig-like_dom"/>
</dbReference>
<dbReference type="InterPro" id="IPR036179">
    <property type="entry name" value="Ig-like_dom_sf"/>
</dbReference>
<dbReference type="Pfam" id="PF00047">
    <property type="entry name" value="ig"/>
    <property type="match status" value="1"/>
</dbReference>
<reference evidence="12" key="1">
    <citation type="submission" date="2025-08" db="UniProtKB">
        <authorList>
            <consortium name="Ensembl"/>
        </authorList>
    </citation>
    <scope>IDENTIFICATION</scope>
</reference>
<comment type="caution">
    <text evidence="8">Lacks conserved residue(s) required for the propagation of feature annotation.</text>
</comment>
<name>A0A8B9VX31_9AVES</name>
<protein>
    <submittedName>
        <fullName evidence="12">Semaphorin 3F</fullName>
    </submittedName>
</protein>
<keyword evidence="3" id="KW-0964">Secreted</keyword>
<dbReference type="InterPro" id="IPR036352">
    <property type="entry name" value="Semap_dom_sf"/>
</dbReference>
<dbReference type="FunFam" id="2.60.40.10:FF:000030">
    <property type="entry name" value="Semaphorin 3F like"/>
    <property type="match status" value="1"/>
</dbReference>
<evidence type="ECO:0000259" key="11">
    <source>
        <dbReference type="PROSITE" id="PS51004"/>
    </source>
</evidence>
<evidence type="ECO:0000256" key="7">
    <source>
        <dbReference type="ARBA" id="ARBA00023319"/>
    </source>
</evidence>
<dbReference type="GO" id="GO:0030215">
    <property type="term" value="F:semaphorin receptor binding"/>
    <property type="evidence" value="ECO:0007669"/>
    <property type="project" value="InterPro"/>
</dbReference>
<evidence type="ECO:0000313" key="12">
    <source>
        <dbReference type="Ensembl" id="ENSAZOP00000028426.1"/>
    </source>
</evidence>
<dbReference type="SUPFAM" id="SSF103575">
    <property type="entry name" value="Plexin repeat"/>
    <property type="match status" value="1"/>
</dbReference>
<dbReference type="PANTHER" id="PTHR11036">
    <property type="entry name" value="SEMAPHORIN"/>
    <property type="match status" value="1"/>
</dbReference>
<dbReference type="InterPro" id="IPR015943">
    <property type="entry name" value="WD40/YVTN_repeat-like_dom_sf"/>
</dbReference>
<dbReference type="SMART" id="SM00409">
    <property type="entry name" value="IG"/>
    <property type="match status" value="1"/>
</dbReference>
<evidence type="ECO:0000256" key="6">
    <source>
        <dbReference type="ARBA" id="ARBA00023180"/>
    </source>
</evidence>